<dbReference type="GeneID" id="31367659"/>
<proteinExistence type="inferred from homology"/>
<gene>
    <name evidence="2" type="ORF">PPL_12192</name>
</gene>
<dbReference type="Pfam" id="PF03776">
    <property type="entry name" value="MinE"/>
    <property type="match status" value="1"/>
</dbReference>
<name>D3BLY7_HETP5</name>
<dbReference type="InParanoid" id="D3BLY7"/>
<dbReference type="NCBIfam" id="NF001422">
    <property type="entry name" value="PRK00296.1"/>
    <property type="match status" value="1"/>
</dbReference>
<dbReference type="GO" id="GO:0051301">
    <property type="term" value="P:cell division"/>
    <property type="evidence" value="ECO:0007669"/>
    <property type="project" value="InterPro"/>
</dbReference>
<dbReference type="InterPro" id="IPR036707">
    <property type="entry name" value="MinE_sf"/>
</dbReference>
<comment type="similarity">
    <text evidence="1">Belongs to the MinE family.</text>
</comment>
<comment type="caution">
    <text evidence="2">The sequence shown here is derived from an EMBL/GenBank/DDBJ whole genome shotgun (WGS) entry which is preliminary data.</text>
</comment>
<sequence length="106" mass="12295">MSLKQILARVFQVKESQVTANVAKERMQIFLSEQRGARLLKDENLNQIKGEVLQVVSKYWNVNMNDVTFTFKKSEDQMDLDVFEMQVTLPSEAFKRHTSTTPKLSI</sequence>
<dbReference type="EMBL" id="ADBJ01000042">
    <property type="protein sequence ID" value="EFA77588.1"/>
    <property type="molecule type" value="Genomic_DNA"/>
</dbReference>
<dbReference type="RefSeq" id="XP_020429716.1">
    <property type="nucleotide sequence ID" value="XM_020582935.1"/>
</dbReference>
<dbReference type="Proteomes" id="UP000001396">
    <property type="component" value="Unassembled WGS sequence"/>
</dbReference>
<evidence type="ECO:0000256" key="1">
    <source>
        <dbReference type="ARBA" id="ARBA00008168"/>
    </source>
</evidence>
<protein>
    <recommendedName>
        <fullName evidence="4">Cell division topological specificity factor</fullName>
    </recommendedName>
</protein>
<dbReference type="OMA" id="WQVSIND"/>
<dbReference type="Gene3D" id="3.30.1070.10">
    <property type="entry name" value="Cell division topological specificity factor MinE"/>
    <property type="match status" value="1"/>
</dbReference>
<accession>D3BLY7</accession>
<reference evidence="2 3" key="1">
    <citation type="journal article" date="2011" name="Genome Res.">
        <title>Phylogeny-wide analysis of social amoeba genomes highlights ancient origins for complex intercellular communication.</title>
        <authorList>
            <person name="Heidel A.J."/>
            <person name="Lawal H.M."/>
            <person name="Felder M."/>
            <person name="Schilde C."/>
            <person name="Helps N.R."/>
            <person name="Tunggal B."/>
            <person name="Rivero F."/>
            <person name="John U."/>
            <person name="Schleicher M."/>
            <person name="Eichinger L."/>
            <person name="Platzer M."/>
            <person name="Noegel A.A."/>
            <person name="Schaap P."/>
            <person name="Gloeckner G."/>
        </authorList>
    </citation>
    <scope>NUCLEOTIDE SEQUENCE [LARGE SCALE GENOMIC DNA]</scope>
    <source>
        <strain evidence="3">ATCC 26659 / Pp 5 / PN500</strain>
    </source>
</reference>
<dbReference type="NCBIfam" id="TIGR01215">
    <property type="entry name" value="minE"/>
    <property type="match status" value="1"/>
</dbReference>
<dbReference type="HAMAP" id="MF_00262">
    <property type="entry name" value="MinE"/>
    <property type="match status" value="1"/>
</dbReference>
<dbReference type="AlphaFoldDB" id="D3BLY7"/>
<evidence type="ECO:0000313" key="2">
    <source>
        <dbReference type="EMBL" id="EFA77588.1"/>
    </source>
</evidence>
<evidence type="ECO:0008006" key="4">
    <source>
        <dbReference type="Google" id="ProtNLM"/>
    </source>
</evidence>
<evidence type="ECO:0000313" key="3">
    <source>
        <dbReference type="Proteomes" id="UP000001396"/>
    </source>
</evidence>
<dbReference type="InterPro" id="IPR005527">
    <property type="entry name" value="MinE"/>
</dbReference>
<keyword evidence="3" id="KW-1185">Reference proteome</keyword>
<organism evidence="2 3">
    <name type="scientific">Heterostelium pallidum (strain ATCC 26659 / Pp 5 / PN500)</name>
    <name type="common">Cellular slime mold</name>
    <name type="synonym">Polysphondylium pallidum</name>
    <dbReference type="NCBI Taxonomy" id="670386"/>
    <lineage>
        <taxon>Eukaryota</taxon>
        <taxon>Amoebozoa</taxon>
        <taxon>Evosea</taxon>
        <taxon>Eumycetozoa</taxon>
        <taxon>Dictyostelia</taxon>
        <taxon>Acytosteliales</taxon>
        <taxon>Acytosteliaceae</taxon>
        <taxon>Heterostelium</taxon>
    </lineage>
</organism>
<dbReference type="SUPFAM" id="SSF55229">
    <property type="entry name" value="Cell division protein MinE topological specificity domain"/>
    <property type="match status" value="1"/>
</dbReference>